<feature type="coiled-coil region" evidence="1">
    <location>
        <begin position="377"/>
        <end position="407"/>
    </location>
</feature>
<dbReference type="OrthoDB" id="234877at2"/>
<reference evidence="3 4" key="1">
    <citation type="submission" date="2019-02" db="EMBL/GenBank/DDBJ databases">
        <title>Deep-cultivation of Planctomycetes and their phenomic and genomic characterization uncovers novel biology.</title>
        <authorList>
            <person name="Wiegand S."/>
            <person name="Jogler M."/>
            <person name="Boedeker C."/>
            <person name="Pinto D."/>
            <person name="Vollmers J."/>
            <person name="Rivas-Marin E."/>
            <person name="Kohn T."/>
            <person name="Peeters S.H."/>
            <person name="Heuer A."/>
            <person name="Rast P."/>
            <person name="Oberbeckmann S."/>
            <person name="Bunk B."/>
            <person name="Jeske O."/>
            <person name="Meyerdierks A."/>
            <person name="Storesund J.E."/>
            <person name="Kallscheuer N."/>
            <person name="Luecker S."/>
            <person name="Lage O.M."/>
            <person name="Pohl T."/>
            <person name="Merkel B.J."/>
            <person name="Hornburger P."/>
            <person name="Mueller R.-W."/>
            <person name="Bruemmer F."/>
            <person name="Labrenz M."/>
            <person name="Spormann A.M."/>
            <person name="Op den Camp H."/>
            <person name="Overmann J."/>
            <person name="Amann R."/>
            <person name="Jetten M.S.M."/>
            <person name="Mascher T."/>
            <person name="Medema M.H."/>
            <person name="Devos D.P."/>
            <person name="Kaster A.-K."/>
            <person name="Ovreas L."/>
            <person name="Rohde M."/>
            <person name="Galperin M.Y."/>
            <person name="Jogler C."/>
        </authorList>
    </citation>
    <scope>NUCLEOTIDE SEQUENCE [LARGE SCALE GENOMIC DNA]</scope>
    <source>
        <strain evidence="3 4">K22_7</strain>
    </source>
</reference>
<keyword evidence="2" id="KW-0812">Transmembrane</keyword>
<evidence type="ECO:0000256" key="2">
    <source>
        <dbReference type="SAM" id="Phobius"/>
    </source>
</evidence>
<dbReference type="RefSeq" id="WP_145168778.1">
    <property type="nucleotide sequence ID" value="NZ_CP036525.1"/>
</dbReference>
<accession>A0A517N7A2</accession>
<keyword evidence="1" id="KW-0175">Coiled coil</keyword>
<protein>
    <submittedName>
        <fullName evidence="3">Uncharacterized protein</fullName>
    </submittedName>
</protein>
<evidence type="ECO:0000313" key="3">
    <source>
        <dbReference type="EMBL" id="QDT03001.1"/>
    </source>
</evidence>
<organism evidence="3 4">
    <name type="scientific">Rubripirellula lacrimiformis</name>
    <dbReference type="NCBI Taxonomy" id="1930273"/>
    <lineage>
        <taxon>Bacteria</taxon>
        <taxon>Pseudomonadati</taxon>
        <taxon>Planctomycetota</taxon>
        <taxon>Planctomycetia</taxon>
        <taxon>Pirellulales</taxon>
        <taxon>Pirellulaceae</taxon>
        <taxon>Rubripirellula</taxon>
    </lineage>
</organism>
<proteinExistence type="predicted"/>
<keyword evidence="4" id="KW-1185">Reference proteome</keyword>
<dbReference type="AlphaFoldDB" id="A0A517N7A2"/>
<feature type="coiled-coil region" evidence="1">
    <location>
        <begin position="440"/>
        <end position="481"/>
    </location>
</feature>
<name>A0A517N7A2_9BACT</name>
<keyword evidence="2" id="KW-0472">Membrane</keyword>
<dbReference type="KEGG" id="rlc:K227x_13800"/>
<dbReference type="Proteomes" id="UP000318538">
    <property type="component" value="Chromosome"/>
</dbReference>
<evidence type="ECO:0000256" key="1">
    <source>
        <dbReference type="SAM" id="Coils"/>
    </source>
</evidence>
<evidence type="ECO:0000313" key="4">
    <source>
        <dbReference type="Proteomes" id="UP000318538"/>
    </source>
</evidence>
<feature type="transmembrane region" description="Helical" evidence="2">
    <location>
        <begin position="32"/>
        <end position="53"/>
    </location>
</feature>
<gene>
    <name evidence="3" type="ORF">K227x_13800</name>
</gene>
<sequence>MKFVILGLLLILLIGFFVMVWKAAINWRWYQIVPVCITMLLGVLFLFPTAGVLKSRSEWHKVREKLSKQAAQVHSENRLIKYGDPTDPSAGEGVVALSQRLSKLSIEAGRRWRNLQMQPVNGNEVRLIQPASPNQAVDGIPGQEPEAAAVPAQPLIPVDLVVYGFGESANQKLQTLIPTFYLGEFRVTASTPNQVTLVPTGPLEPAQLQAINSGQAKSWSVYELLPLDSHEPFIAEGSVPDDNNYLGRVDDELVKSLMGKTVSPETLQDYLRDGARSTQDDPPLSRWVKVEFLKNYEIEVDSKEERGALEGGFFDGTGRAVDGRLKRGDEGKVKFKKGDQLLIKEPEDGVHPLIDENVVKPIVSYYLRPLNDYRFILRHIRLRLAELENRKAELNTARTVLAEAIEKSNAMLVANQAIKVKLEQDFQQFRTEKEAISDHTDKLRKQVEETRIEMARLHRSNLELEQRLEQIHRKIEQRINALTLAQ</sequence>
<dbReference type="EMBL" id="CP036525">
    <property type="protein sequence ID" value="QDT03001.1"/>
    <property type="molecule type" value="Genomic_DNA"/>
</dbReference>
<keyword evidence="2" id="KW-1133">Transmembrane helix</keyword>